<evidence type="ECO:0000313" key="2">
    <source>
        <dbReference type="EMBL" id="GLR46385.1"/>
    </source>
</evidence>
<feature type="region of interest" description="Disordered" evidence="1">
    <location>
        <begin position="1"/>
        <end position="133"/>
    </location>
</feature>
<gene>
    <name evidence="2" type="ORF">GCM10007925_00960</name>
</gene>
<dbReference type="Proteomes" id="UP001156703">
    <property type="component" value="Unassembled WGS sequence"/>
</dbReference>
<comment type="caution">
    <text evidence="2">The sequence shown here is derived from an EMBL/GenBank/DDBJ whole genome shotgun (WGS) entry which is preliminary data.</text>
</comment>
<feature type="compositionally biased region" description="Basic and acidic residues" evidence="1">
    <location>
        <begin position="18"/>
        <end position="33"/>
    </location>
</feature>
<feature type="compositionally biased region" description="Basic and acidic residues" evidence="1">
    <location>
        <begin position="155"/>
        <end position="168"/>
    </location>
</feature>
<organism evidence="2 3">
    <name type="scientific">Sphingomonas astaxanthinifaciens DSM 22298</name>
    <dbReference type="NCBI Taxonomy" id="1123267"/>
    <lineage>
        <taxon>Bacteria</taxon>
        <taxon>Pseudomonadati</taxon>
        <taxon>Pseudomonadota</taxon>
        <taxon>Alphaproteobacteria</taxon>
        <taxon>Sphingomonadales</taxon>
        <taxon>Sphingomonadaceae</taxon>
        <taxon>Sphingomonas</taxon>
    </lineage>
</organism>
<evidence type="ECO:0000256" key="1">
    <source>
        <dbReference type="SAM" id="MobiDB-lite"/>
    </source>
</evidence>
<protein>
    <submittedName>
        <fullName evidence="2">Uncharacterized protein</fullName>
    </submittedName>
</protein>
<keyword evidence="3" id="KW-1185">Reference proteome</keyword>
<feature type="compositionally biased region" description="Basic and acidic residues" evidence="1">
    <location>
        <begin position="110"/>
        <end position="133"/>
    </location>
</feature>
<evidence type="ECO:0000313" key="3">
    <source>
        <dbReference type="Proteomes" id="UP001156703"/>
    </source>
</evidence>
<reference evidence="3" key="1">
    <citation type="journal article" date="2019" name="Int. J. Syst. Evol. Microbiol.">
        <title>The Global Catalogue of Microorganisms (GCM) 10K type strain sequencing project: providing services to taxonomists for standard genome sequencing and annotation.</title>
        <authorList>
            <consortium name="The Broad Institute Genomics Platform"/>
            <consortium name="The Broad Institute Genome Sequencing Center for Infectious Disease"/>
            <person name="Wu L."/>
            <person name="Ma J."/>
        </authorList>
    </citation>
    <scope>NUCLEOTIDE SEQUENCE [LARGE SCALE GENOMIC DNA]</scope>
    <source>
        <strain evidence="3">NBRC 102146</strain>
    </source>
</reference>
<accession>A0ABQ5Z409</accession>
<sequence>MADEGPAAARGGFGLGRPEARRIAPSERIEQGHRPGGPRRGNDIEPFEPGALARAAGEVGAGKGLAAARLGPDEPPEQREERGPARRRVGFLVEDRLPGLGQRGELGAGEADRGKLGRDPGEQRLGRGRLGVERGELVVPPGELDRAERRLARPERDLGQPVVEREQGIEGGPARFRPVQPDEVAVPHATGRRARSACASVPSSR</sequence>
<proteinExistence type="predicted"/>
<dbReference type="EMBL" id="BSOO01000001">
    <property type="protein sequence ID" value="GLR46385.1"/>
    <property type="molecule type" value="Genomic_DNA"/>
</dbReference>
<feature type="region of interest" description="Disordered" evidence="1">
    <location>
        <begin position="155"/>
        <end position="205"/>
    </location>
</feature>
<name>A0ABQ5Z409_9SPHN</name>